<dbReference type="InterPro" id="IPR001343">
    <property type="entry name" value="Hemolysn_Ca-bd"/>
</dbReference>
<dbReference type="PRINTS" id="PR00313">
    <property type="entry name" value="CABNDNGRPT"/>
</dbReference>
<proteinExistence type="predicted"/>
<dbReference type="SUPFAM" id="SSF51120">
    <property type="entry name" value="beta-Roll"/>
    <property type="match status" value="1"/>
</dbReference>
<evidence type="ECO:0000313" key="3">
    <source>
        <dbReference type="Proteomes" id="UP000325787"/>
    </source>
</evidence>
<keyword evidence="3" id="KW-1185">Reference proteome</keyword>
<feature type="compositionally biased region" description="Low complexity" evidence="1">
    <location>
        <begin position="21"/>
        <end position="33"/>
    </location>
</feature>
<name>A0A5Q0H0K2_SACSY</name>
<dbReference type="InterPro" id="IPR011049">
    <property type="entry name" value="Serralysin-like_metalloprot_C"/>
</dbReference>
<reference evidence="3" key="1">
    <citation type="journal article" date="2021" name="Curr. Microbiol.">
        <title>Complete genome of nocamycin-producing strain Saccharothrix syringae NRRL B-16468 reveals the biosynthetic potential for secondary metabolites.</title>
        <authorList>
            <person name="Mo X."/>
            <person name="Yang S."/>
        </authorList>
    </citation>
    <scope>NUCLEOTIDE SEQUENCE [LARGE SCALE GENOMIC DNA]</scope>
    <source>
        <strain evidence="3">ATCC 51364 / DSM 43886 / JCM 6844 / KCTC 9398 / NBRC 14523 / NRRL B-16468 / INA 2240</strain>
    </source>
</reference>
<feature type="region of interest" description="Disordered" evidence="1">
    <location>
        <begin position="94"/>
        <end position="142"/>
    </location>
</feature>
<dbReference type="PROSITE" id="PS00330">
    <property type="entry name" value="HEMOLYSIN_CALCIUM"/>
    <property type="match status" value="1"/>
</dbReference>
<sequence>MTTRPPPRAGSFRVRGEDGNDNLTGGNGNDTLIGGPGADRVDGGPGPARPPRCRWSPDRRTGRRSAPRARTGTARVSYTAANVQSTARVLLPAPRAPGSTNWLCGSPETASSGWWAAGRSAGRKSSTSARYPRRPGPRSGLG</sequence>
<feature type="region of interest" description="Disordered" evidence="1">
    <location>
        <begin position="1"/>
        <end position="74"/>
    </location>
</feature>
<evidence type="ECO:0000256" key="1">
    <source>
        <dbReference type="SAM" id="MobiDB-lite"/>
    </source>
</evidence>
<dbReference type="GO" id="GO:0005509">
    <property type="term" value="F:calcium ion binding"/>
    <property type="evidence" value="ECO:0007669"/>
    <property type="project" value="InterPro"/>
</dbReference>
<dbReference type="Gene3D" id="2.150.10.10">
    <property type="entry name" value="Serralysin-like metalloprotease, C-terminal"/>
    <property type="match status" value="1"/>
</dbReference>
<organism evidence="2 3">
    <name type="scientific">Saccharothrix syringae</name>
    <name type="common">Nocardiopsis syringae</name>
    <dbReference type="NCBI Taxonomy" id="103733"/>
    <lineage>
        <taxon>Bacteria</taxon>
        <taxon>Bacillati</taxon>
        <taxon>Actinomycetota</taxon>
        <taxon>Actinomycetes</taxon>
        <taxon>Pseudonocardiales</taxon>
        <taxon>Pseudonocardiaceae</taxon>
        <taxon>Saccharothrix</taxon>
    </lineage>
</organism>
<evidence type="ECO:0000313" key="2">
    <source>
        <dbReference type="EMBL" id="QFZ19776.1"/>
    </source>
</evidence>
<dbReference type="AlphaFoldDB" id="A0A5Q0H0K2"/>
<dbReference type="InterPro" id="IPR018511">
    <property type="entry name" value="Hemolysin-typ_Ca-bd_CS"/>
</dbReference>
<accession>A0A5Q0H0K2</accession>
<feature type="compositionally biased region" description="Low complexity" evidence="1">
    <location>
        <begin position="110"/>
        <end position="120"/>
    </location>
</feature>
<dbReference type="KEGG" id="ssyi:EKG83_22165"/>
<dbReference type="Proteomes" id="UP000325787">
    <property type="component" value="Chromosome"/>
</dbReference>
<gene>
    <name evidence="2" type="ORF">EKG83_22165</name>
</gene>
<dbReference type="Pfam" id="PF00353">
    <property type="entry name" value="HemolysinCabind"/>
    <property type="match status" value="1"/>
</dbReference>
<protein>
    <submittedName>
        <fullName evidence="2">Calcium-binding protein</fullName>
    </submittedName>
</protein>
<dbReference type="EMBL" id="CP034550">
    <property type="protein sequence ID" value="QFZ19776.1"/>
    <property type="molecule type" value="Genomic_DNA"/>
</dbReference>